<evidence type="ECO:0000313" key="3">
    <source>
        <dbReference type="Proteomes" id="UP000216943"/>
    </source>
</evidence>
<dbReference type="EMBL" id="NQNY01000012">
    <property type="protein sequence ID" value="PAK21114.1"/>
    <property type="molecule type" value="Genomic_DNA"/>
</dbReference>
<proteinExistence type="predicted"/>
<sequence length="70" mass="8415">MDINYILTKFKKKIESLDPIDKNFLISKGNKNGFEELVELQRKLKMKLIMNMFSILKLTHHIIFQILIYM</sequence>
<gene>
    <name evidence="2" type="ORF">CJJ23_03555</name>
</gene>
<name>A0A269TI42_9BACT</name>
<organism evidence="2 3">
    <name type="scientific">Mycoplasmopsis agassizii</name>
    <dbReference type="NCBI Taxonomy" id="33922"/>
    <lineage>
        <taxon>Bacteria</taxon>
        <taxon>Bacillati</taxon>
        <taxon>Mycoplasmatota</taxon>
        <taxon>Mycoplasmoidales</taxon>
        <taxon>Metamycoplasmataceae</taxon>
        <taxon>Mycoplasmopsis</taxon>
    </lineage>
</organism>
<keyword evidence="1" id="KW-0472">Membrane</keyword>
<comment type="caution">
    <text evidence="2">The sequence shown here is derived from an EMBL/GenBank/DDBJ whole genome shotgun (WGS) entry which is preliminary data.</text>
</comment>
<dbReference type="RefSeq" id="WP_095334988.1">
    <property type="nucleotide sequence ID" value="NZ_NQNY01000012.1"/>
</dbReference>
<reference evidence="3" key="1">
    <citation type="submission" date="2017-08" db="EMBL/GenBank/DDBJ databases">
        <authorList>
            <person name="Alvarez-Ponce D."/>
            <person name="Weitzman C.L."/>
            <person name="Tillett R.L."/>
            <person name="Sandmeier F.C."/>
            <person name="Tracy C.R."/>
        </authorList>
    </citation>
    <scope>NUCLEOTIDE SEQUENCE [LARGE SCALE GENOMIC DNA]</scope>
    <source>
        <strain evidence="3">723</strain>
    </source>
</reference>
<keyword evidence="1" id="KW-1133">Transmembrane helix</keyword>
<feature type="transmembrane region" description="Helical" evidence="1">
    <location>
        <begin position="48"/>
        <end position="69"/>
    </location>
</feature>
<keyword evidence="1" id="KW-0812">Transmembrane</keyword>
<accession>A0A269TI42</accession>
<dbReference type="AlphaFoldDB" id="A0A269TI42"/>
<evidence type="ECO:0000256" key="1">
    <source>
        <dbReference type="SAM" id="Phobius"/>
    </source>
</evidence>
<evidence type="ECO:0000313" key="2">
    <source>
        <dbReference type="EMBL" id="PAK21114.1"/>
    </source>
</evidence>
<protein>
    <submittedName>
        <fullName evidence="2">Uncharacterized protein</fullName>
    </submittedName>
</protein>
<dbReference type="Proteomes" id="UP000216943">
    <property type="component" value="Unassembled WGS sequence"/>
</dbReference>